<dbReference type="VEuPathDB" id="FungiDB:MYCTH_2299564"/>
<evidence type="ECO:0000313" key="1">
    <source>
        <dbReference type="EMBL" id="AEO55582.1"/>
    </source>
</evidence>
<evidence type="ECO:0000313" key="2">
    <source>
        <dbReference type="Proteomes" id="UP000007322"/>
    </source>
</evidence>
<accession>G2Q6K9</accession>
<dbReference type="RefSeq" id="XP_003660827.1">
    <property type="nucleotide sequence ID" value="XM_003660779.1"/>
</dbReference>
<sequence length="54" mass="6107">MAPDDRHDSAPDLRILGDRITLQPSGYVEPALPEDGKEEALMKNMARFRSEPLR</sequence>
<keyword evidence="2" id="KW-1185">Reference proteome</keyword>
<reference evidence="1 2" key="1">
    <citation type="journal article" date="2011" name="Nat. Biotechnol.">
        <title>Comparative genomic analysis of the thermophilic biomass-degrading fungi Myceliophthora thermophila and Thielavia terrestris.</title>
        <authorList>
            <person name="Berka R.M."/>
            <person name="Grigoriev I.V."/>
            <person name="Otillar R."/>
            <person name="Salamov A."/>
            <person name="Grimwood J."/>
            <person name="Reid I."/>
            <person name="Ishmael N."/>
            <person name="John T."/>
            <person name="Darmond C."/>
            <person name="Moisan M.-C."/>
            <person name="Henrissat B."/>
            <person name="Coutinho P.M."/>
            <person name="Lombard V."/>
            <person name="Natvig D.O."/>
            <person name="Lindquist E."/>
            <person name="Schmutz J."/>
            <person name="Lucas S."/>
            <person name="Harris P."/>
            <person name="Powlowski J."/>
            <person name="Bellemare A."/>
            <person name="Taylor D."/>
            <person name="Butler G."/>
            <person name="de Vries R.P."/>
            <person name="Allijn I.E."/>
            <person name="van den Brink J."/>
            <person name="Ushinsky S."/>
            <person name="Storms R."/>
            <person name="Powell A.J."/>
            <person name="Paulsen I.T."/>
            <person name="Elbourne L.D.H."/>
            <person name="Baker S.E."/>
            <person name="Magnuson J."/>
            <person name="LaBoissiere S."/>
            <person name="Clutterbuck A.J."/>
            <person name="Martinez D."/>
            <person name="Wogulis M."/>
            <person name="de Leon A.L."/>
            <person name="Rey M.W."/>
            <person name="Tsang A."/>
        </authorList>
    </citation>
    <scope>NUCLEOTIDE SEQUENCE [LARGE SCALE GENOMIC DNA]</scope>
    <source>
        <strain evidence="2">ATCC 42464 / BCRC 31852 / DSM 1799</strain>
    </source>
</reference>
<gene>
    <name evidence="1" type="ORF">MYCTH_2299564</name>
</gene>
<organism evidence="1 2">
    <name type="scientific">Thermothelomyces thermophilus (strain ATCC 42464 / BCRC 31852 / DSM 1799)</name>
    <name type="common">Sporotrichum thermophile</name>
    <dbReference type="NCBI Taxonomy" id="573729"/>
    <lineage>
        <taxon>Eukaryota</taxon>
        <taxon>Fungi</taxon>
        <taxon>Dikarya</taxon>
        <taxon>Ascomycota</taxon>
        <taxon>Pezizomycotina</taxon>
        <taxon>Sordariomycetes</taxon>
        <taxon>Sordariomycetidae</taxon>
        <taxon>Sordariales</taxon>
        <taxon>Chaetomiaceae</taxon>
        <taxon>Thermothelomyces</taxon>
    </lineage>
</organism>
<protein>
    <submittedName>
        <fullName evidence="1">Uncharacterized protein</fullName>
    </submittedName>
</protein>
<dbReference type="KEGG" id="mtm:MYCTH_2299564"/>
<dbReference type="GeneID" id="11509045"/>
<dbReference type="STRING" id="573729.G2Q6K9"/>
<dbReference type="Proteomes" id="UP000007322">
    <property type="component" value="Chromosome 1"/>
</dbReference>
<dbReference type="EMBL" id="CP003002">
    <property type="protein sequence ID" value="AEO55582.1"/>
    <property type="molecule type" value="Genomic_DNA"/>
</dbReference>
<dbReference type="HOGENOM" id="CLU_3052038_0_0_1"/>
<dbReference type="InParanoid" id="G2Q6K9"/>
<name>G2Q6K9_THET4</name>
<proteinExistence type="predicted"/>
<dbReference type="OrthoDB" id="10255570at2759"/>
<dbReference type="AlphaFoldDB" id="G2Q6K9"/>